<keyword evidence="2 4" id="KW-0442">Lipid degradation</keyword>
<dbReference type="InterPro" id="IPR021095">
    <property type="entry name" value="DUF3734"/>
</dbReference>
<dbReference type="InterPro" id="IPR016035">
    <property type="entry name" value="Acyl_Trfase/lysoPLipase"/>
</dbReference>
<feature type="short sequence motif" description="GXSXG" evidence="4">
    <location>
        <begin position="51"/>
        <end position="55"/>
    </location>
</feature>
<feature type="short sequence motif" description="DGA/G" evidence="4">
    <location>
        <begin position="221"/>
        <end position="223"/>
    </location>
</feature>
<reference evidence="8" key="2">
    <citation type="journal article" date="2019" name="Int. J. Syst. Evol. Microbiol.">
        <title>The Global Catalogue of Microorganisms (GCM) 10K type strain sequencing project: providing services to taxonomists for standard genome sequencing and annotation.</title>
        <authorList>
            <consortium name="The Broad Institute Genomics Platform"/>
            <consortium name="The Broad Institute Genome Sequencing Center for Infectious Disease"/>
            <person name="Wu L."/>
            <person name="Ma J."/>
        </authorList>
    </citation>
    <scope>NUCLEOTIDE SEQUENCE [LARGE SCALE GENOMIC DNA]</scope>
    <source>
        <strain evidence="8">JCM 15515</strain>
    </source>
</reference>
<name>A0AB39CGV6_9BURK</name>
<dbReference type="PROSITE" id="PS51635">
    <property type="entry name" value="PNPLA"/>
    <property type="match status" value="1"/>
</dbReference>
<keyword evidence="8" id="KW-1185">Reference proteome</keyword>
<feature type="short sequence motif" description="GXGXXG" evidence="4">
    <location>
        <begin position="24"/>
        <end position="29"/>
    </location>
</feature>
<dbReference type="PANTHER" id="PTHR14226:SF57">
    <property type="entry name" value="BLR7027 PROTEIN"/>
    <property type="match status" value="1"/>
</dbReference>
<proteinExistence type="predicted"/>
<sequence length="394" mass="43794">MPKTEIHPSAAARAYEARALVLQGGGALGAYQAGVYEGLNEAGIELTDLAGISIGALNAAIIAGNPAERRVERLHAFWNTICQPYIGPAANPMVEHSLFQINDLARQFLGAVHAGSALMVGQKGFFRPRFPPAALAAALDPASVGHYDTRPLKDTLESLCDFDRINDSGLHVSVGAVNVRTGNFVYFDNRRTRLQPEHFMASGALPPAFPAIEIDGEYYWDGGLVSNTPLSRVLEQNLARDTLVFQVDLWSARGPVPRSLSEVGDRIQDIRYSSRTRMVTDQMQTYRKMQRLLREVLDRVPAKQRTGDAACRQAAELACGKRSNIIHLIYRDKPYEQHFRDYQFGLATMREHWATGLQDIRNTLAHPRYLAMPDNVAGFVTHDVHRDEIEEGMK</sequence>
<dbReference type="Proteomes" id="UP001500573">
    <property type="component" value="Unassembled WGS sequence"/>
</dbReference>
<reference evidence="6" key="3">
    <citation type="submission" date="2023-12" db="EMBL/GenBank/DDBJ databases">
        <authorList>
            <person name="Sun Q."/>
            <person name="Inoue M."/>
        </authorList>
    </citation>
    <scope>NUCLEOTIDE SEQUENCE</scope>
    <source>
        <strain evidence="6">JCM 15515</strain>
    </source>
</reference>
<dbReference type="AlphaFoldDB" id="A0AB39CGV6"/>
<gene>
    <name evidence="7" type="ORF">ABRY99_10210</name>
    <name evidence="6" type="ORF">GCM10009108_24410</name>
</gene>
<evidence type="ECO:0000259" key="5">
    <source>
        <dbReference type="PROSITE" id="PS51635"/>
    </source>
</evidence>
<dbReference type="RefSeq" id="WP_343839032.1">
    <property type="nucleotide sequence ID" value="NZ_BAAAEX010000013.1"/>
</dbReference>
<evidence type="ECO:0000313" key="6">
    <source>
        <dbReference type="EMBL" id="GAA0782141.1"/>
    </source>
</evidence>
<dbReference type="EMBL" id="CP158252">
    <property type="protein sequence ID" value="XDJ41322.1"/>
    <property type="molecule type" value="Genomic_DNA"/>
</dbReference>
<evidence type="ECO:0000256" key="4">
    <source>
        <dbReference type="PROSITE-ProRule" id="PRU01161"/>
    </source>
</evidence>
<reference evidence="6" key="1">
    <citation type="journal article" date="2014" name="Int. J. Syst. Evol. Microbiol.">
        <title>Complete genome of a new Firmicutes species belonging to the dominant human colonic microbiota ('Ruminococcus bicirculans') reveals two chromosomes and a selective capacity to utilize plant glucans.</title>
        <authorList>
            <consortium name="NISC Comparative Sequencing Program"/>
            <person name="Wegmann U."/>
            <person name="Louis P."/>
            <person name="Goesmann A."/>
            <person name="Henrissat B."/>
            <person name="Duncan S.H."/>
            <person name="Flint H.J."/>
        </authorList>
    </citation>
    <scope>NUCLEOTIDE SEQUENCE</scope>
    <source>
        <strain evidence="6">JCM 15515</strain>
    </source>
</reference>
<feature type="domain" description="PNPLA" evidence="5">
    <location>
        <begin position="20"/>
        <end position="234"/>
    </location>
</feature>
<evidence type="ECO:0000256" key="3">
    <source>
        <dbReference type="ARBA" id="ARBA00023098"/>
    </source>
</evidence>
<dbReference type="InterPro" id="IPR002641">
    <property type="entry name" value="PNPLA_dom"/>
</dbReference>
<dbReference type="GO" id="GO:0016787">
    <property type="term" value="F:hydrolase activity"/>
    <property type="evidence" value="ECO:0007669"/>
    <property type="project" value="UniProtKB-UniRule"/>
</dbReference>
<dbReference type="Gene3D" id="3.40.1090.10">
    <property type="entry name" value="Cytosolic phospholipase A2 catalytic domain"/>
    <property type="match status" value="2"/>
</dbReference>
<evidence type="ECO:0000256" key="2">
    <source>
        <dbReference type="ARBA" id="ARBA00022963"/>
    </source>
</evidence>
<dbReference type="Pfam" id="PF01734">
    <property type="entry name" value="Patatin"/>
    <property type="match status" value="1"/>
</dbReference>
<evidence type="ECO:0000256" key="1">
    <source>
        <dbReference type="ARBA" id="ARBA00022801"/>
    </source>
</evidence>
<accession>A0AB39CGV6</accession>
<dbReference type="PANTHER" id="PTHR14226">
    <property type="entry name" value="NEUROPATHY TARGET ESTERASE/SWISS CHEESE D.MELANOGASTER"/>
    <property type="match status" value="1"/>
</dbReference>
<feature type="active site" description="Proton acceptor" evidence="4">
    <location>
        <position position="221"/>
    </location>
</feature>
<feature type="active site" description="Nucleophile" evidence="4">
    <location>
        <position position="53"/>
    </location>
</feature>
<dbReference type="GO" id="GO:0016042">
    <property type="term" value="P:lipid catabolic process"/>
    <property type="evidence" value="ECO:0007669"/>
    <property type="project" value="UniProtKB-UniRule"/>
</dbReference>
<evidence type="ECO:0000313" key="8">
    <source>
        <dbReference type="Proteomes" id="UP001500573"/>
    </source>
</evidence>
<evidence type="ECO:0000313" key="7">
    <source>
        <dbReference type="EMBL" id="XDJ41322.1"/>
    </source>
</evidence>
<dbReference type="CDD" id="cd07209">
    <property type="entry name" value="Pat_hypo_Ecoli_Z1214_like"/>
    <property type="match status" value="1"/>
</dbReference>
<keyword evidence="3 4" id="KW-0443">Lipid metabolism</keyword>
<organism evidence="7">
    <name type="scientific">Castellaniella ginsengisoli</name>
    <dbReference type="NCBI Taxonomy" id="546114"/>
    <lineage>
        <taxon>Bacteria</taxon>
        <taxon>Pseudomonadati</taxon>
        <taxon>Pseudomonadota</taxon>
        <taxon>Betaproteobacteria</taxon>
        <taxon>Burkholderiales</taxon>
        <taxon>Alcaligenaceae</taxon>
        <taxon>Castellaniella</taxon>
    </lineage>
</organism>
<dbReference type="EMBL" id="BAAAEX010000013">
    <property type="protein sequence ID" value="GAA0782141.1"/>
    <property type="molecule type" value="Genomic_DNA"/>
</dbReference>
<dbReference type="SUPFAM" id="SSF52151">
    <property type="entry name" value="FabD/lysophospholipase-like"/>
    <property type="match status" value="1"/>
</dbReference>
<protein>
    <submittedName>
        <fullName evidence="7">Patatin-like phospholipase family protein</fullName>
    </submittedName>
</protein>
<reference evidence="7" key="4">
    <citation type="submission" date="2024-05" db="EMBL/GenBank/DDBJ databases">
        <authorList>
            <person name="Luo Y.-C."/>
            <person name="Nicholds J."/>
            <person name="Mortimer T."/>
            <person name="Maboni G."/>
        </authorList>
    </citation>
    <scope>NUCLEOTIDE SEQUENCE</scope>
    <source>
        <strain evidence="7">153920</strain>
    </source>
</reference>
<keyword evidence="1 4" id="KW-0378">Hydrolase</keyword>
<dbReference type="InterPro" id="IPR050301">
    <property type="entry name" value="NTE"/>
</dbReference>
<dbReference type="Pfam" id="PF12536">
    <property type="entry name" value="DUF3734"/>
    <property type="match status" value="1"/>
</dbReference>